<gene>
    <name evidence="1" type="ORF">SAMN04490369_101949</name>
</gene>
<evidence type="ECO:0008006" key="3">
    <source>
        <dbReference type="Google" id="ProtNLM"/>
    </source>
</evidence>
<evidence type="ECO:0000313" key="1">
    <source>
        <dbReference type="EMBL" id="SEN67834.1"/>
    </source>
</evidence>
<evidence type="ECO:0000313" key="2">
    <source>
        <dbReference type="Proteomes" id="UP000199493"/>
    </source>
</evidence>
<dbReference type="EMBL" id="FODB01000019">
    <property type="protein sequence ID" value="SEN67834.1"/>
    <property type="molecule type" value="Genomic_DNA"/>
</dbReference>
<dbReference type="Gene3D" id="3.30.56.110">
    <property type="entry name" value="Protein of unknown function DUF2237"/>
    <property type="match status" value="1"/>
</dbReference>
<dbReference type="PANTHER" id="PTHR37466:SF1">
    <property type="entry name" value="SLR1628 PROTEIN"/>
    <property type="match status" value="1"/>
</dbReference>
<dbReference type="AlphaFoldDB" id="A0A1H8IH67"/>
<protein>
    <recommendedName>
        <fullName evidence="3">DUF2237 domain-containing protein</fullName>
    </recommendedName>
</protein>
<dbReference type="PANTHER" id="PTHR37466">
    <property type="entry name" value="SLR1628 PROTEIN"/>
    <property type="match status" value="1"/>
</dbReference>
<dbReference type="InterPro" id="IPR018714">
    <property type="entry name" value="DUF2237"/>
</dbReference>
<reference evidence="1 2" key="1">
    <citation type="submission" date="2016-10" db="EMBL/GenBank/DDBJ databases">
        <authorList>
            <person name="de Groot N.N."/>
        </authorList>
    </citation>
    <scope>NUCLEOTIDE SEQUENCE [LARGE SCALE GENOMIC DNA]</scope>
    <source>
        <strain evidence="1 2">558</strain>
    </source>
</reference>
<accession>A0A1H8IH67</accession>
<name>A0A1H8IH67_9GAMM</name>
<dbReference type="STRING" id="77097.SAMN04490369_101949"/>
<sequence>MLTLISSLAQAHLRADGFDFTPCYEGAEWRIPAPPQGAFMSRDRNVLGEPLTPCCHAPKTGFYRDGFCRVGPDDVGIHSVCAMVTEEFLAFSKAQGNDLVTPRPEYGFPGLTPGDRWCLCAHRWNEAAQVGLAPPAILSGTNERTLEIIPLIKLQQHALDAVH</sequence>
<proteinExistence type="predicted"/>
<dbReference type="Proteomes" id="UP000199493">
    <property type="component" value="Unassembled WGS sequence"/>
</dbReference>
<dbReference type="Pfam" id="PF09996">
    <property type="entry name" value="DUF2237"/>
    <property type="match status" value="1"/>
</dbReference>
<organism evidence="1 2">
    <name type="scientific">Vreelandella aquamarina</name>
    <dbReference type="NCBI Taxonomy" id="77097"/>
    <lineage>
        <taxon>Bacteria</taxon>
        <taxon>Pseudomonadati</taxon>
        <taxon>Pseudomonadota</taxon>
        <taxon>Gammaproteobacteria</taxon>
        <taxon>Oceanospirillales</taxon>
        <taxon>Halomonadaceae</taxon>
        <taxon>Vreelandella</taxon>
    </lineage>
</organism>